<dbReference type="Gene3D" id="3.90.1640.30">
    <property type="match status" value="1"/>
</dbReference>
<dbReference type="InterPro" id="IPR038763">
    <property type="entry name" value="DHH_sf"/>
</dbReference>
<dbReference type="Pfam" id="PF02272">
    <property type="entry name" value="DHHA1"/>
    <property type="match status" value="1"/>
</dbReference>
<proteinExistence type="inferred from homology"/>
<dbReference type="GO" id="GO:0006281">
    <property type="term" value="P:DNA repair"/>
    <property type="evidence" value="ECO:0007669"/>
    <property type="project" value="InterPro"/>
</dbReference>
<organism evidence="10 11">
    <name type="scientific">Candidatus Falkowbacteria bacterium CG11_big_fil_rev_8_21_14_0_20_39_10</name>
    <dbReference type="NCBI Taxonomy" id="1974570"/>
    <lineage>
        <taxon>Bacteria</taxon>
        <taxon>Candidatus Falkowiibacteriota</taxon>
    </lineage>
</organism>
<dbReference type="PANTHER" id="PTHR30255">
    <property type="entry name" value="SINGLE-STRANDED-DNA-SPECIFIC EXONUCLEASE RECJ"/>
    <property type="match status" value="1"/>
</dbReference>
<gene>
    <name evidence="10" type="primary">recJ</name>
    <name evidence="10" type="ORF">COV49_02410</name>
</gene>
<evidence type="ECO:0000256" key="5">
    <source>
        <dbReference type="ARBA" id="ARBA00022839"/>
    </source>
</evidence>
<feature type="domain" description="RecJ OB" evidence="9">
    <location>
        <begin position="466"/>
        <end position="568"/>
    </location>
</feature>
<dbReference type="PANTHER" id="PTHR30255:SF2">
    <property type="entry name" value="SINGLE-STRANDED-DNA-SPECIFIC EXONUCLEASE RECJ"/>
    <property type="match status" value="1"/>
</dbReference>
<dbReference type="NCBIfam" id="TIGR00644">
    <property type="entry name" value="recJ"/>
    <property type="match status" value="1"/>
</dbReference>
<evidence type="ECO:0000313" key="10">
    <source>
        <dbReference type="EMBL" id="PIR13396.1"/>
    </source>
</evidence>
<dbReference type="Gene3D" id="3.10.310.30">
    <property type="match status" value="1"/>
</dbReference>
<feature type="coiled-coil region" evidence="6">
    <location>
        <begin position="318"/>
        <end position="360"/>
    </location>
</feature>
<comment type="similarity">
    <text evidence="1">Belongs to the RecJ family.</text>
</comment>
<dbReference type="Proteomes" id="UP000230869">
    <property type="component" value="Unassembled WGS sequence"/>
</dbReference>
<evidence type="ECO:0000256" key="1">
    <source>
        <dbReference type="ARBA" id="ARBA00005915"/>
    </source>
</evidence>
<evidence type="ECO:0000259" key="7">
    <source>
        <dbReference type="Pfam" id="PF01368"/>
    </source>
</evidence>
<dbReference type="GO" id="GO:0006310">
    <property type="term" value="P:DNA recombination"/>
    <property type="evidence" value="ECO:0007669"/>
    <property type="project" value="InterPro"/>
</dbReference>
<feature type="domain" description="DDH" evidence="7">
    <location>
        <begin position="78"/>
        <end position="232"/>
    </location>
</feature>
<evidence type="ECO:0000256" key="6">
    <source>
        <dbReference type="SAM" id="Coils"/>
    </source>
</evidence>
<evidence type="ECO:0000256" key="3">
    <source>
        <dbReference type="ARBA" id="ARBA00022722"/>
    </source>
</evidence>
<dbReference type="InterPro" id="IPR041122">
    <property type="entry name" value="RecJ_OB"/>
</dbReference>
<evidence type="ECO:0000259" key="8">
    <source>
        <dbReference type="Pfam" id="PF02272"/>
    </source>
</evidence>
<dbReference type="EMBL" id="PCWW01000039">
    <property type="protein sequence ID" value="PIR13396.1"/>
    <property type="molecule type" value="Genomic_DNA"/>
</dbReference>
<dbReference type="SUPFAM" id="SSF64182">
    <property type="entry name" value="DHH phosphoesterases"/>
    <property type="match status" value="1"/>
</dbReference>
<dbReference type="Pfam" id="PF17768">
    <property type="entry name" value="RecJ_OB"/>
    <property type="match status" value="1"/>
</dbReference>
<evidence type="ECO:0000256" key="4">
    <source>
        <dbReference type="ARBA" id="ARBA00022801"/>
    </source>
</evidence>
<accession>A0A2M6K992</accession>
<dbReference type="InterPro" id="IPR001667">
    <property type="entry name" value="DDH_dom"/>
</dbReference>
<keyword evidence="3" id="KW-0540">Nuclease</keyword>
<dbReference type="InterPro" id="IPR051673">
    <property type="entry name" value="SSDNA_exonuclease_RecJ"/>
</dbReference>
<sequence length="576" mass="65629">MQKNWQVLPKITKDLIDKFPGYNQVVLQLLFNRGLTDEKDIKNFLNPDYKKDTHDPFLFQDMVRAVDLIIRHIKEQNKIVIYGDYDADGVTGSALLFEVLNTLKAKVDIYIPDRVKYGYGLNKECLEEILKDDVSLIITVDCGTRNHEEIKFIKSKNVDLIITDHHTGNLDGLGGVLFINPINKDENYPYKGLAGAGVSFKLAKALISRAKLDENVKQKLEEKILDLAAIGTVADCVSLLGENRVLVKKGLEVLNNTKRIGLYELMKVAQIGPTAARNQQISAWNIGFQIAPRLNAAGRMAHANTAFELLVTKDRAEARDLSQRLNDKNIERQKITEEIVEEIENQIKQTQQDKEKIIIAVSPEGKKWNEGVIGLVAGKICEKYYKPTLIITRAGDVYKSSARSIDEFDIIEAIEECQEFLTKFGGHPRAAGLTVKKENLEKFIDKFRRVANKKLKSVKFQPTLKIECEIDLKQADEDLIKELEKLEPFGQDNFRPNFVSKNVLIKDIMTMGTESQHVKFKINGMWALAFGRAKEWQNFKIGDMIDVVYYLEMNEFNGRREAQLKVIDIKKSTNYE</sequence>
<evidence type="ECO:0000313" key="11">
    <source>
        <dbReference type="Proteomes" id="UP000230869"/>
    </source>
</evidence>
<reference evidence="10 11" key="1">
    <citation type="submission" date="2017-09" db="EMBL/GenBank/DDBJ databases">
        <title>Depth-based differentiation of microbial function through sediment-hosted aquifers and enrichment of novel symbionts in the deep terrestrial subsurface.</title>
        <authorList>
            <person name="Probst A.J."/>
            <person name="Ladd B."/>
            <person name="Jarett J.K."/>
            <person name="Geller-Mcgrath D.E."/>
            <person name="Sieber C.M."/>
            <person name="Emerson J.B."/>
            <person name="Anantharaman K."/>
            <person name="Thomas B.C."/>
            <person name="Malmstrom R."/>
            <person name="Stieglmeier M."/>
            <person name="Klingl A."/>
            <person name="Woyke T."/>
            <person name="Ryan C.M."/>
            <person name="Banfield J.F."/>
        </authorList>
    </citation>
    <scope>NUCLEOTIDE SEQUENCE [LARGE SCALE GENOMIC DNA]</scope>
    <source>
        <strain evidence="10">CG11_big_fil_rev_8_21_14_0_20_39_10</strain>
    </source>
</reference>
<dbReference type="GO" id="GO:0003676">
    <property type="term" value="F:nucleic acid binding"/>
    <property type="evidence" value="ECO:0007669"/>
    <property type="project" value="InterPro"/>
</dbReference>
<comment type="caution">
    <text evidence="10">The sequence shown here is derived from an EMBL/GenBank/DDBJ whole genome shotgun (WGS) entry which is preliminary data.</text>
</comment>
<protein>
    <recommendedName>
        <fullName evidence="2">Single-stranded-DNA-specific exonuclease RecJ</fullName>
    </recommendedName>
</protein>
<keyword evidence="5 10" id="KW-0269">Exonuclease</keyword>
<name>A0A2M6K992_9BACT</name>
<dbReference type="InterPro" id="IPR004610">
    <property type="entry name" value="RecJ"/>
</dbReference>
<dbReference type="Pfam" id="PF01368">
    <property type="entry name" value="DHH"/>
    <property type="match status" value="1"/>
</dbReference>
<evidence type="ECO:0000256" key="2">
    <source>
        <dbReference type="ARBA" id="ARBA00019841"/>
    </source>
</evidence>
<keyword evidence="4" id="KW-0378">Hydrolase</keyword>
<dbReference type="InterPro" id="IPR003156">
    <property type="entry name" value="DHHA1_dom"/>
</dbReference>
<dbReference type="GO" id="GO:0008409">
    <property type="term" value="F:5'-3' exonuclease activity"/>
    <property type="evidence" value="ECO:0007669"/>
    <property type="project" value="InterPro"/>
</dbReference>
<keyword evidence="6" id="KW-0175">Coiled coil</keyword>
<evidence type="ECO:0000259" key="9">
    <source>
        <dbReference type="Pfam" id="PF17768"/>
    </source>
</evidence>
<feature type="domain" description="DHHA1" evidence="8">
    <location>
        <begin position="359"/>
        <end position="452"/>
    </location>
</feature>
<dbReference type="AlphaFoldDB" id="A0A2M6K992"/>